<feature type="compositionally biased region" description="Low complexity" evidence="12">
    <location>
        <begin position="191"/>
        <end position="202"/>
    </location>
</feature>
<feature type="zinc finger region" description="C3H1-type" evidence="11">
    <location>
        <begin position="454"/>
        <end position="481"/>
    </location>
</feature>
<evidence type="ECO:0000313" key="16">
    <source>
        <dbReference type="Proteomes" id="UP000700334"/>
    </source>
</evidence>
<feature type="zinc finger region" description="C3H1-type" evidence="11">
    <location>
        <begin position="577"/>
        <end position="606"/>
    </location>
</feature>
<comment type="catalytic activity">
    <reaction evidence="1">
        <text>S-ubiquitinyl-[E2 ubiquitin-conjugating enzyme]-L-cysteine + [acceptor protein]-L-lysine = [E2 ubiquitin-conjugating enzyme]-L-cysteine + N(6)-ubiquitinyl-[acceptor protein]-L-lysine.</text>
        <dbReference type="EC" id="2.3.2.27"/>
    </reaction>
</comment>
<dbReference type="InterPro" id="IPR001841">
    <property type="entry name" value="Znf_RING"/>
</dbReference>
<dbReference type="InterPro" id="IPR031644">
    <property type="entry name" value="MKRN1_C"/>
</dbReference>
<evidence type="ECO:0000256" key="8">
    <source>
        <dbReference type="ARBA" id="ARBA00022786"/>
    </source>
</evidence>
<proteinExistence type="predicted"/>
<dbReference type="PROSITE" id="PS50103">
    <property type="entry name" value="ZF_C3H1"/>
    <property type="match status" value="4"/>
</dbReference>
<dbReference type="Pfam" id="PF00097">
    <property type="entry name" value="zf-C3HC4"/>
    <property type="match status" value="1"/>
</dbReference>
<dbReference type="Pfam" id="PF18044">
    <property type="entry name" value="zf-CCCH_4"/>
    <property type="match status" value="2"/>
</dbReference>
<name>A0A8J6AWU1_GALPY</name>
<dbReference type="InterPro" id="IPR018957">
    <property type="entry name" value="Znf_C3HC4_RING-type"/>
</dbReference>
<evidence type="ECO:0000256" key="9">
    <source>
        <dbReference type="ARBA" id="ARBA00022833"/>
    </source>
</evidence>
<dbReference type="AlphaFoldDB" id="A0A8J6AWU1"/>
<dbReference type="Gene3D" id="4.10.1000.10">
    <property type="entry name" value="Zinc finger, CCCH-type"/>
    <property type="match status" value="1"/>
</dbReference>
<evidence type="ECO:0000256" key="11">
    <source>
        <dbReference type="PROSITE-ProRule" id="PRU00723"/>
    </source>
</evidence>
<evidence type="ECO:0000256" key="1">
    <source>
        <dbReference type="ARBA" id="ARBA00000900"/>
    </source>
</evidence>
<evidence type="ECO:0000256" key="12">
    <source>
        <dbReference type="SAM" id="MobiDB-lite"/>
    </source>
</evidence>
<dbReference type="InterPro" id="IPR017907">
    <property type="entry name" value="Znf_RING_CS"/>
</dbReference>
<organism evidence="15 16">
    <name type="scientific">Galemys pyrenaicus</name>
    <name type="common">Iberian desman</name>
    <name type="synonym">Pyrenean desman</name>
    <dbReference type="NCBI Taxonomy" id="202257"/>
    <lineage>
        <taxon>Eukaryota</taxon>
        <taxon>Metazoa</taxon>
        <taxon>Chordata</taxon>
        <taxon>Craniata</taxon>
        <taxon>Vertebrata</taxon>
        <taxon>Euteleostomi</taxon>
        <taxon>Mammalia</taxon>
        <taxon>Eutheria</taxon>
        <taxon>Laurasiatheria</taxon>
        <taxon>Eulipotyphla</taxon>
        <taxon>Talpidae</taxon>
        <taxon>Galemys</taxon>
    </lineage>
</organism>
<sequence length="695" mass="75831">ATALGDATRDCGERAGAAVSFPSLRPAAFSSPPPDRNYVIPEVPVPLLCGINSNGGGCSSRNNSHNIRSRSGSGGGGSGLPHPYPHSHLPVRGGGGRGRRRRRRLDQTGHLQVRSAAGRGGRGPRGGRRGRAGRRGPALAFRGRCGLPARAASTPAGRQGRARASLRGRLHRPPGRSGAARRERSHDSSLRRAVAGRPSAGAGPAGSGGGARCRRARASGGDPGEVAALSSVRNVSSRPPPAPPLPLPQRGLRSGALSLDGGPGGGRLTAWDVTCRFSPPAAKCLSFGRQASSWWRGSERSWFLQKTGYFMHGVCKEGDNCRYSHDLSDSPYGVVCKYFQRGYCIYGDRCRYEHSKPLKQEEATAADLSAESSLAASSSLSSVVGPVADMNTGEDESRNSNFTTVGAGSEDWVNAIEFVPGQPYCGRTAPSCTEAPLQGSVTKEESEKEQTAVETKKQLCPYAAVGECRYGENCVYLHGDSCDMCGLQVLHPMDAAQRSQHIKKANPSERRFGILSNCNHTYCLKCIRKWRSAKQFESKIIKSCPECRITSNFVIPSEYWVEEKEEKQKLIQKYKEAMSNKACRYFDEGRGSCPFGGNCFYKHAYPDGRREEPQRQKVGTSSRYRAQRRNHFWELIEERENSNPFDNDEEEVVTFELGEMLLMLLAAGGDDDLTDSEDEWDLFHDELEDFYDLDL</sequence>
<dbReference type="EMBL" id="JAGFMF010011412">
    <property type="protein sequence ID" value="KAG8523375.1"/>
    <property type="molecule type" value="Genomic_DNA"/>
</dbReference>
<dbReference type="InterPro" id="IPR013083">
    <property type="entry name" value="Znf_RING/FYVE/PHD"/>
</dbReference>
<evidence type="ECO:0000256" key="2">
    <source>
        <dbReference type="ARBA" id="ARBA00004906"/>
    </source>
</evidence>
<feature type="compositionally biased region" description="Low complexity" evidence="12">
    <location>
        <begin position="59"/>
        <end position="71"/>
    </location>
</feature>
<feature type="non-terminal residue" evidence="15">
    <location>
        <position position="695"/>
    </location>
</feature>
<feature type="domain" description="C3H1-type" evidence="14">
    <location>
        <begin position="577"/>
        <end position="606"/>
    </location>
</feature>
<keyword evidence="7 11" id="KW-0863">Zinc-finger</keyword>
<comment type="pathway">
    <text evidence="2">Protein modification; protein ubiquitination.</text>
</comment>
<dbReference type="SUPFAM" id="SSF57850">
    <property type="entry name" value="RING/U-box"/>
    <property type="match status" value="1"/>
</dbReference>
<comment type="caution">
    <text evidence="15">The sequence shown here is derived from an EMBL/GenBank/DDBJ whole genome shotgun (WGS) entry which is preliminary data.</text>
</comment>
<keyword evidence="8" id="KW-0833">Ubl conjugation pathway</keyword>
<evidence type="ECO:0000256" key="3">
    <source>
        <dbReference type="ARBA" id="ARBA00012483"/>
    </source>
</evidence>
<dbReference type="InterPro" id="IPR000571">
    <property type="entry name" value="Znf_CCCH"/>
</dbReference>
<reference evidence="15" key="1">
    <citation type="journal article" date="2021" name="Evol. Appl.">
        <title>The genome of the Pyrenean desman and the effects of bottlenecks and inbreeding on the genomic landscape of an endangered species.</title>
        <authorList>
            <person name="Escoda L."/>
            <person name="Castresana J."/>
        </authorList>
    </citation>
    <scope>NUCLEOTIDE SEQUENCE</scope>
    <source>
        <strain evidence="15">IBE-C5619</strain>
    </source>
</reference>
<dbReference type="SMART" id="SM00356">
    <property type="entry name" value="ZnF_C3H1"/>
    <property type="match status" value="4"/>
</dbReference>
<evidence type="ECO:0000256" key="7">
    <source>
        <dbReference type="ARBA" id="ARBA00022771"/>
    </source>
</evidence>
<feature type="domain" description="RING-type" evidence="13">
    <location>
        <begin position="482"/>
        <end position="548"/>
    </location>
</feature>
<dbReference type="PANTHER" id="PTHR11224">
    <property type="entry name" value="MAKORIN-RELATED"/>
    <property type="match status" value="1"/>
</dbReference>
<feature type="domain" description="C3H1-type" evidence="14">
    <location>
        <begin position="454"/>
        <end position="481"/>
    </location>
</feature>
<evidence type="ECO:0000256" key="5">
    <source>
        <dbReference type="ARBA" id="ARBA00022723"/>
    </source>
</evidence>
<dbReference type="InterPro" id="IPR036855">
    <property type="entry name" value="Znf_CCCH_sf"/>
</dbReference>
<feature type="zinc finger region" description="C3H1-type" evidence="11">
    <location>
        <begin position="309"/>
        <end position="328"/>
    </location>
</feature>
<evidence type="ECO:0000256" key="6">
    <source>
        <dbReference type="ARBA" id="ARBA00022737"/>
    </source>
</evidence>
<dbReference type="PROSITE" id="PS50089">
    <property type="entry name" value="ZF_RING_2"/>
    <property type="match status" value="1"/>
</dbReference>
<evidence type="ECO:0000259" key="13">
    <source>
        <dbReference type="PROSITE" id="PS50089"/>
    </source>
</evidence>
<dbReference type="PANTHER" id="PTHR11224:SF37">
    <property type="entry name" value="E3 UBIQUITIN-PROTEIN LIGASE MAKORIN-1"/>
    <property type="match status" value="1"/>
</dbReference>
<dbReference type="GO" id="GO:0000209">
    <property type="term" value="P:protein polyubiquitination"/>
    <property type="evidence" value="ECO:0007669"/>
    <property type="project" value="InterPro"/>
</dbReference>
<feature type="domain" description="C3H1-type" evidence="14">
    <location>
        <begin position="309"/>
        <end position="328"/>
    </location>
</feature>
<dbReference type="SUPFAM" id="SSF90229">
    <property type="entry name" value="CCCH zinc finger"/>
    <property type="match status" value="2"/>
</dbReference>
<evidence type="ECO:0000259" key="14">
    <source>
        <dbReference type="PROSITE" id="PS50103"/>
    </source>
</evidence>
<feature type="region of interest" description="Disordered" evidence="12">
    <location>
        <begin position="58"/>
        <end position="258"/>
    </location>
</feature>
<dbReference type="PROSITE" id="PS00518">
    <property type="entry name" value="ZF_RING_1"/>
    <property type="match status" value="1"/>
</dbReference>
<feature type="compositionally biased region" description="Basic residues" evidence="12">
    <location>
        <begin position="125"/>
        <end position="134"/>
    </location>
</feature>
<dbReference type="Pfam" id="PF14608">
    <property type="entry name" value="zf-CCCH_2"/>
    <property type="match status" value="2"/>
</dbReference>
<feature type="domain" description="C3H1-type" evidence="14">
    <location>
        <begin position="330"/>
        <end position="357"/>
    </location>
</feature>
<evidence type="ECO:0000313" key="15">
    <source>
        <dbReference type="EMBL" id="KAG8523375.1"/>
    </source>
</evidence>
<feature type="compositionally biased region" description="Low complexity" evidence="12">
    <location>
        <begin position="135"/>
        <end position="144"/>
    </location>
</feature>
<dbReference type="EC" id="2.3.2.27" evidence="3"/>
<dbReference type="InterPro" id="IPR045072">
    <property type="entry name" value="MKRN-like"/>
</dbReference>
<keyword evidence="9 11" id="KW-0862">Zinc</keyword>
<dbReference type="Gene3D" id="3.30.40.10">
    <property type="entry name" value="Zinc/RING finger domain, C3HC4 (zinc finger)"/>
    <property type="match status" value="1"/>
</dbReference>
<protein>
    <recommendedName>
        <fullName evidence="3">RING-type E3 ubiquitin transferase</fullName>
        <ecNumber evidence="3">2.3.2.27</ecNumber>
    </recommendedName>
    <alternativeName>
        <fullName evidence="10">RING-type E3 ubiquitin transferase makorin-1</fullName>
    </alternativeName>
</protein>
<dbReference type="InterPro" id="IPR041367">
    <property type="entry name" value="Znf-CCCH_4"/>
</dbReference>
<dbReference type="UniPathway" id="UPA00143"/>
<evidence type="ECO:0000256" key="4">
    <source>
        <dbReference type="ARBA" id="ARBA00022679"/>
    </source>
</evidence>
<gene>
    <name evidence="15" type="ORF">J0S82_014232</name>
</gene>
<keyword evidence="5 11" id="KW-0479">Metal-binding</keyword>
<feature type="compositionally biased region" description="Basic residues" evidence="12">
    <location>
        <begin position="160"/>
        <end position="174"/>
    </location>
</feature>
<feature type="zinc finger region" description="C3H1-type" evidence="11">
    <location>
        <begin position="330"/>
        <end position="357"/>
    </location>
</feature>
<dbReference type="GO" id="GO:0008270">
    <property type="term" value="F:zinc ion binding"/>
    <property type="evidence" value="ECO:0007669"/>
    <property type="project" value="UniProtKB-KW"/>
</dbReference>
<keyword evidence="6" id="KW-0677">Repeat</keyword>
<dbReference type="FunFam" id="3.30.40.10:FF:000117">
    <property type="entry name" value="Probable E3 ubiquitin-protein ligase makorin-1"/>
    <property type="match status" value="1"/>
</dbReference>
<keyword evidence="16" id="KW-1185">Reference proteome</keyword>
<feature type="compositionally biased region" description="Pro residues" evidence="12">
    <location>
        <begin position="238"/>
        <end position="247"/>
    </location>
</feature>
<keyword evidence="4" id="KW-0808">Transferase</keyword>
<dbReference type="GO" id="GO:0061630">
    <property type="term" value="F:ubiquitin protein ligase activity"/>
    <property type="evidence" value="ECO:0007669"/>
    <property type="project" value="UniProtKB-EC"/>
</dbReference>
<evidence type="ECO:0000256" key="10">
    <source>
        <dbReference type="ARBA" id="ARBA00042581"/>
    </source>
</evidence>
<dbReference type="Pfam" id="PF15815">
    <property type="entry name" value="MKRN1_C"/>
    <property type="match status" value="1"/>
</dbReference>
<accession>A0A8J6AWU1</accession>
<dbReference type="Gene3D" id="2.30.30.1190">
    <property type="match status" value="1"/>
</dbReference>
<feature type="compositionally biased region" description="Basic and acidic residues" evidence="12">
    <location>
        <begin position="180"/>
        <end position="190"/>
    </location>
</feature>
<dbReference type="OrthoDB" id="411372at2759"/>
<dbReference type="Proteomes" id="UP000700334">
    <property type="component" value="Unassembled WGS sequence"/>
</dbReference>